<organism evidence="9 10">
    <name type="scientific">Paracoccus jeotgali</name>
    <dbReference type="NCBI Taxonomy" id="2065379"/>
    <lineage>
        <taxon>Bacteria</taxon>
        <taxon>Pseudomonadati</taxon>
        <taxon>Pseudomonadota</taxon>
        <taxon>Alphaproteobacteria</taxon>
        <taxon>Rhodobacterales</taxon>
        <taxon>Paracoccaceae</taxon>
        <taxon>Paracoccus</taxon>
    </lineage>
</organism>
<keyword evidence="7" id="KW-0813">Transport</keyword>
<keyword evidence="6 8" id="KW-0472">Membrane</keyword>
<evidence type="ECO:0000313" key="9">
    <source>
        <dbReference type="EMBL" id="AUM73733.1"/>
    </source>
</evidence>
<feature type="transmembrane region" description="Helical" evidence="8">
    <location>
        <begin position="21"/>
        <end position="39"/>
    </location>
</feature>
<sequence length="133" mass="14745">MALDLPRRRRERGRLDHSLPIVNIVLLLLFFFMLVGQLPPPESDTRLATTSRLPLSNLPHPVLQIEADGQWRLDGREVSPELLPSALPPDGEPVLHVMIDRAAPARLLVEALAHPALSGLTLQLVTLNQPEEP</sequence>
<keyword evidence="7" id="KW-0653">Protein transport</keyword>
<dbReference type="KEGG" id="paru:CYR75_05050"/>
<proteinExistence type="inferred from homology"/>
<dbReference type="InterPro" id="IPR003400">
    <property type="entry name" value="ExbD"/>
</dbReference>
<comment type="subcellular location">
    <subcellularLocation>
        <location evidence="1">Cell membrane</location>
        <topology evidence="1">Single-pass membrane protein</topology>
    </subcellularLocation>
    <subcellularLocation>
        <location evidence="7">Cell membrane</location>
        <topology evidence="7">Single-pass type II membrane protein</topology>
    </subcellularLocation>
</comment>
<evidence type="ECO:0000313" key="10">
    <source>
        <dbReference type="Proteomes" id="UP000234882"/>
    </source>
</evidence>
<dbReference type="Pfam" id="PF02472">
    <property type="entry name" value="ExbD"/>
    <property type="match status" value="1"/>
</dbReference>
<reference evidence="10" key="1">
    <citation type="submission" date="2017-12" db="EMBL/GenBank/DDBJ databases">
        <title>Genomic analysis of Paracoccus sp. CBA4604.</title>
        <authorList>
            <person name="Roh S.W."/>
            <person name="Kim J.Y."/>
            <person name="Kim J.S."/>
        </authorList>
    </citation>
    <scope>NUCLEOTIDE SEQUENCE [LARGE SCALE GENOMIC DNA]</scope>
    <source>
        <strain evidence="10">CBA4604</strain>
    </source>
</reference>
<name>A0A2K9MDP3_9RHOB</name>
<dbReference type="OrthoDB" id="7860253at2"/>
<evidence type="ECO:0000256" key="5">
    <source>
        <dbReference type="ARBA" id="ARBA00022989"/>
    </source>
</evidence>
<keyword evidence="10" id="KW-1185">Reference proteome</keyword>
<keyword evidence="3" id="KW-1003">Cell membrane</keyword>
<keyword evidence="4 7" id="KW-0812">Transmembrane</keyword>
<dbReference type="RefSeq" id="WP_101499087.1">
    <property type="nucleotide sequence ID" value="NZ_CP025583.1"/>
</dbReference>
<comment type="similarity">
    <text evidence="2 7">Belongs to the ExbD/TolR family.</text>
</comment>
<dbReference type="Proteomes" id="UP000234882">
    <property type="component" value="Chromosome"/>
</dbReference>
<dbReference type="EMBL" id="CP025583">
    <property type="protein sequence ID" value="AUM73733.1"/>
    <property type="molecule type" value="Genomic_DNA"/>
</dbReference>
<evidence type="ECO:0000256" key="8">
    <source>
        <dbReference type="SAM" id="Phobius"/>
    </source>
</evidence>
<protein>
    <submittedName>
        <fullName evidence="9">Biopolymer transporter ExbD</fullName>
    </submittedName>
</protein>
<dbReference type="GO" id="GO:0015031">
    <property type="term" value="P:protein transport"/>
    <property type="evidence" value="ECO:0007669"/>
    <property type="project" value="UniProtKB-KW"/>
</dbReference>
<evidence type="ECO:0000256" key="7">
    <source>
        <dbReference type="RuleBase" id="RU003879"/>
    </source>
</evidence>
<gene>
    <name evidence="9" type="ORF">CYR75_05050</name>
</gene>
<evidence type="ECO:0000256" key="6">
    <source>
        <dbReference type="ARBA" id="ARBA00023136"/>
    </source>
</evidence>
<accession>A0A2K9MDP3</accession>
<keyword evidence="5 8" id="KW-1133">Transmembrane helix</keyword>
<evidence type="ECO:0000256" key="2">
    <source>
        <dbReference type="ARBA" id="ARBA00005811"/>
    </source>
</evidence>
<evidence type="ECO:0000256" key="3">
    <source>
        <dbReference type="ARBA" id="ARBA00022475"/>
    </source>
</evidence>
<dbReference type="GO" id="GO:0022857">
    <property type="term" value="F:transmembrane transporter activity"/>
    <property type="evidence" value="ECO:0007669"/>
    <property type="project" value="InterPro"/>
</dbReference>
<dbReference type="AlphaFoldDB" id="A0A2K9MDP3"/>
<evidence type="ECO:0000256" key="4">
    <source>
        <dbReference type="ARBA" id="ARBA00022692"/>
    </source>
</evidence>
<evidence type="ECO:0000256" key="1">
    <source>
        <dbReference type="ARBA" id="ARBA00004162"/>
    </source>
</evidence>
<dbReference type="GO" id="GO:0005886">
    <property type="term" value="C:plasma membrane"/>
    <property type="evidence" value="ECO:0007669"/>
    <property type="project" value="UniProtKB-SubCell"/>
</dbReference>